<sequence length="70" mass="7610">MVTIRTNLWFVIYNHYKQFRSGDSALDRGAGATAESVRDAREAVEAGAVRDAIDAMSTESETGARFGELA</sequence>
<accession>A0A2G1WL60</accession>
<dbReference type="AlphaFoldDB" id="A0A2G1WL60"/>
<organism evidence="1 2">
    <name type="scientific">Halorubrum persicum</name>
    <dbReference type="NCBI Taxonomy" id="1383844"/>
    <lineage>
        <taxon>Archaea</taxon>
        <taxon>Methanobacteriati</taxon>
        <taxon>Methanobacteriota</taxon>
        <taxon>Stenosarchaea group</taxon>
        <taxon>Halobacteria</taxon>
        <taxon>Halobacteriales</taxon>
        <taxon>Haloferacaceae</taxon>
        <taxon>Halorubrum</taxon>
    </lineage>
</organism>
<protein>
    <submittedName>
        <fullName evidence="1">Uncharacterized protein</fullName>
    </submittedName>
</protein>
<dbReference type="RefSeq" id="WP_099254454.1">
    <property type="nucleotide sequence ID" value="NZ_NHOA01000030.1"/>
</dbReference>
<reference evidence="1 2" key="1">
    <citation type="journal article" date="2014" name="Front. Microbiol.">
        <title>Population and genomic analysis of the genus Halorubrum.</title>
        <authorList>
            <person name="Fullmer M.S."/>
            <person name="Soucy S.M."/>
            <person name="Swithers K.S."/>
            <person name="Makkay A.M."/>
            <person name="Wheeler R."/>
            <person name="Ventosa A."/>
            <person name="Gogarten J.P."/>
            <person name="Papke R.T."/>
        </authorList>
    </citation>
    <scope>NUCLEOTIDE SEQUENCE [LARGE SCALE GENOMIC DNA]</scope>
    <source>
        <strain evidence="1 2">C49</strain>
    </source>
</reference>
<gene>
    <name evidence="1" type="ORF">DJ69_04235</name>
</gene>
<evidence type="ECO:0000313" key="1">
    <source>
        <dbReference type="EMBL" id="PHQ39738.1"/>
    </source>
</evidence>
<keyword evidence="2" id="KW-1185">Reference proteome</keyword>
<comment type="caution">
    <text evidence="1">The sequence shown here is derived from an EMBL/GenBank/DDBJ whole genome shotgun (WGS) entry which is preliminary data.</text>
</comment>
<dbReference type="EMBL" id="NHOA01000030">
    <property type="protein sequence ID" value="PHQ39738.1"/>
    <property type="molecule type" value="Genomic_DNA"/>
</dbReference>
<proteinExistence type="predicted"/>
<evidence type="ECO:0000313" key="2">
    <source>
        <dbReference type="Proteomes" id="UP000222824"/>
    </source>
</evidence>
<name>A0A2G1WL60_9EURY</name>
<dbReference type="Proteomes" id="UP000222824">
    <property type="component" value="Unassembled WGS sequence"/>
</dbReference>